<dbReference type="EMBL" id="JAULSN010000003">
    <property type="protein sequence ID" value="KAK3375873.1"/>
    <property type="molecule type" value="Genomic_DNA"/>
</dbReference>
<keyword evidence="3" id="KW-1185">Reference proteome</keyword>
<accession>A0AAE0KFK5</accession>
<name>A0AAE0KFK5_9PEZI</name>
<evidence type="ECO:0000313" key="3">
    <source>
        <dbReference type="Proteomes" id="UP001287356"/>
    </source>
</evidence>
<comment type="caution">
    <text evidence="2">The sequence shown here is derived from an EMBL/GenBank/DDBJ whole genome shotgun (WGS) entry which is preliminary data.</text>
</comment>
<dbReference type="AlphaFoldDB" id="A0AAE0KFK5"/>
<gene>
    <name evidence="2" type="ORF">B0T24DRAFT_698471</name>
</gene>
<feature type="compositionally biased region" description="Polar residues" evidence="1">
    <location>
        <begin position="151"/>
        <end position="164"/>
    </location>
</feature>
<evidence type="ECO:0000256" key="1">
    <source>
        <dbReference type="SAM" id="MobiDB-lite"/>
    </source>
</evidence>
<evidence type="ECO:0000313" key="2">
    <source>
        <dbReference type="EMBL" id="KAK3375873.1"/>
    </source>
</evidence>
<reference evidence="2" key="2">
    <citation type="submission" date="2023-06" db="EMBL/GenBank/DDBJ databases">
        <authorList>
            <consortium name="Lawrence Berkeley National Laboratory"/>
            <person name="Haridas S."/>
            <person name="Hensen N."/>
            <person name="Bonometti L."/>
            <person name="Westerberg I."/>
            <person name="Brannstrom I.O."/>
            <person name="Guillou S."/>
            <person name="Cros-Aarteil S."/>
            <person name="Calhoun S."/>
            <person name="Kuo A."/>
            <person name="Mondo S."/>
            <person name="Pangilinan J."/>
            <person name="Riley R."/>
            <person name="Labutti K."/>
            <person name="Andreopoulos B."/>
            <person name="Lipzen A."/>
            <person name="Chen C."/>
            <person name="Yanf M."/>
            <person name="Daum C."/>
            <person name="Ng V."/>
            <person name="Clum A."/>
            <person name="Steindorff A."/>
            <person name="Ohm R."/>
            <person name="Martin F."/>
            <person name="Silar P."/>
            <person name="Natvig D."/>
            <person name="Lalanne C."/>
            <person name="Gautier V."/>
            <person name="Ament-Velasquez S.L."/>
            <person name="Kruys A."/>
            <person name="Hutchinson M.I."/>
            <person name="Powell A.J."/>
            <person name="Barry K."/>
            <person name="Miller A.N."/>
            <person name="Grigoriev I.V."/>
            <person name="Debuchy R."/>
            <person name="Gladieux P."/>
            <person name="Thoren M.H."/>
            <person name="Johannesson H."/>
        </authorList>
    </citation>
    <scope>NUCLEOTIDE SEQUENCE</scope>
    <source>
        <strain evidence="2">CBS 958.72</strain>
    </source>
</reference>
<sequence>MPMPPSDEEALASLTPQEREFYDWYEANKHIQDMDEWRRTVRNHWKERAMEFKKWLAMWIDRIFGRESYVVPSSEYGNHDFFLLGEAKLDGIFTCFGLIPGAFYLTPNMGADDYTEGILHRSILGINTNIPIDFTPPEDGGGSPSKRRYQQRSSGEGSVRSTDSGDIDYGHGFIFAQLGPLYAFTGPRDWEEARKAMTYDDIIEMGHWTTTGFGVVTEIDKNGRSGLMYNFYQDNYNVTDVGPITRTHKPVFDQETMQQLPEIGRLVKGCTTTFTVAKIAENLGQLGAGKSFKIDPREFDEQQLVRWYG</sequence>
<dbReference type="Proteomes" id="UP001287356">
    <property type="component" value="Unassembled WGS sequence"/>
</dbReference>
<organism evidence="2 3">
    <name type="scientific">Lasiosphaeria ovina</name>
    <dbReference type="NCBI Taxonomy" id="92902"/>
    <lineage>
        <taxon>Eukaryota</taxon>
        <taxon>Fungi</taxon>
        <taxon>Dikarya</taxon>
        <taxon>Ascomycota</taxon>
        <taxon>Pezizomycotina</taxon>
        <taxon>Sordariomycetes</taxon>
        <taxon>Sordariomycetidae</taxon>
        <taxon>Sordariales</taxon>
        <taxon>Lasiosphaeriaceae</taxon>
        <taxon>Lasiosphaeria</taxon>
    </lineage>
</organism>
<proteinExistence type="predicted"/>
<feature type="region of interest" description="Disordered" evidence="1">
    <location>
        <begin position="131"/>
        <end position="164"/>
    </location>
</feature>
<protein>
    <submittedName>
        <fullName evidence="2">Uncharacterized protein</fullName>
    </submittedName>
</protein>
<reference evidence="2" key="1">
    <citation type="journal article" date="2023" name="Mol. Phylogenet. Evol.">
        <title>Genome-scale phylogeny and comparative genomics of the fungal order Sordariales.</title>
        <authorList>
            <person name="Hensen N."/>
            <person name="Bonometti L."/>
            <person name="Westerberg I."/>
            <person name="Brannstrom I.O."/>
            <person name="Guillou S."/>
            <person name="Cros-Aarteil S."/>
            <person name="Calhoun S."/>
            <person name="Haridas S."/>
            <person name="Kuo A."/>
            <person name="Mondo S."/>
            <person name="Pangilinan J."/>
            <person name="Riley R."/>
            <person name="LaButti K."/>
            <person name="Andreopoulos B."/>
            <person name="Lipzen A."/>
            <person name="Chen C."/>
            <person name="Yan M."/>
            <person name="Daum C."/>
            <person name="Ng V."/>
            <person name="Clum A."/>
            <person name="Steindorff A."/>
            <person name="Ohm R.A."/>
            <person name="Martin F."/>
            <person name="Silar P."/>
            <person name="Natvig D.O."/>
            <person name="Lalanne C."/>
            <person name="Gautier V."/>
            <person name="Ament-Velasquez S.L."/>
            <person name="Kruys A."/>
            <person name="Hutchinson M.I."/>
            <person name="Powell A.J."/>
            <person name="Barry K."/>
            <person name="Miller A.N."/>
            <person name="Grigoriev I.V."/>
            <person name="Debuchy R."/>
            <person name="Gladieux P."/>
            <person name="Hiltunen Thoren M."/>
            <person name="Johannesson H."/>
        </authorList>
    </citation>
    <scope>NUCLEOTIDE SEQUENCE</scope>
    <source>
        <strain evidence="2">CBS 958.72</strain>
    </source>
</reference>